<comment type="catalytic activity">
    <reaction evidence="7">
        <text>aldehydo-D-galacturonate = keto-D-tagaturonate</text>
        <dbReference type="Rhea" id="RHEA:27702"/>
        <dbReference type="ChEBI" id="CHEBI:12952"/>
        <dbReference type="ChEBI" id="CHEBI:17886"/>
    </reaction>
</comment>
<dbReference type="InterPro" id="IPR003766">
    <property type="entry name" value="Uronate_isomerase"/>
</dbReference>
<sequence length="474" mass="53844">MPFLDENFLLESDAARQLYQEYAAPQPIFDYHCHLPPRDLARNRQFENLFEIWLEGDHYKWRAMRYNGEPERFCTGDATPYEKFVAWARTVPHTLRNPLYHWTHLELQRYFGIYEPLNEHTAANIWERANAVLQDGLDAHAILAKFNVRLIGTTDDPADTLEFHEQIAGSTLATRVVPTFRPDASLRVHLPVAWNAWIERLAEITGNSIDTLPALLRAIEQRMDDFGDLGCRASDHGLDHCYAEPCTESQAAAIFDAVHAGHAANTQDHLRFASFLMHFLGAQYAHRQWTMQLHLGALRNPNTRAFKLHGPDTGFDGMGATPQLHALATFLDNLEREGGLPRTIVYNSNPVENYAFATLIGSFSACNIPGKVQFGSGWWFLDQKEGMEWQMNALSNASLLSRFVGMVTDSRSFMSYPRHEYFRRTLCNLLGRDIESGLLPNDIHLAGSMVSDICYANAERYFQIPALNTVPVAQ</sequence>
<evidence type="ECO:0000313" key="8">
    <source>
        <dbReference type="EMBL" id="MFC5862435.1"/>
    </source>
</evidence>
<dbReference type="RefSeq" id="WP_263335693.1">
    <property type="nucleotide sequence ID" value="NZ_JAGSYH010000003.1"/>
</dbReference>
<evidence type="ECO:0000256" key="3">
    <source>
        <dbReference type="ARBA" id="ARBA00008397"/>
    </source>
</evidence>
<comment type="caution">
    <text evidence="8">The sequence shown here is derived from an EMBL/GenBank/DDBJ whole genome shotgun (WGS) entry which is preliminary data.</text>
</comment>
<dbReference type="EMBL" id="JBHSPH010000002">
    <property type="protein sequence ID" value="MFC5862435.1"/>
    <property type="molecule type" value="Genomic_DNA"/>
</dbReference>
<evidence type="ECO:0000256" key="2">
    <source>
        <dbReference type="ARBA" id="ARBA00004892"/>
    </source>
</evidence>
<dbReference type="PANTHER" id="PTHR30068:SF4">
    <property type="entry name" value="URONATE ISOMERASE"/>
    <property type="match status" value="1"/>
</dbReference>
<keyword evidence="6 7" id="KW-0413">Isomerase</keyword>
<keyword evidence="9" id="KW-1185">Reference proteome</keyword>
<dbReference type="NCBIfam" id="NF002794">
    <property type="entry name" value="PRK02925.1"/>
    <property type="match status" value="1"/>
</dbReference>
<evidence type="ECO:0000256" key="7">
    <source>
        <dbReference type="HAMAP-Rule" id="MF_00675"/>
    </source>
</evidence>
<comment type="similarity">
    <text evidence="3 7">Belongs to the metallo-dependent hydrolases superfamily. Uronate isomerase family.</text>
</comment>
<evidence type="ECO:0000256" key="4">
    <source>
        <dbReference type="ARBA" id="ARBA00012546"/>
    </source>
</evidence>
<comment type="catalytic activity">
    <reaction evidence="1 7">
        <text>D-glucuronate = D-fructuronate</text>
        <dbReference type="Rhea" id="RHEA:13049"/>
        <dbReference type="ChEBI" id="CHEBI:58720"/>
        <dbReference type="ChEBI" id="CHEBI:59863"/>
        <dbReference type="EC" id="5.3.1.12"/>
    </reaction>
</comment>
<dbReference type="InterPro" id="IPR032466">
    <property type="entry name" value="Metal_Hydrolase"/>
</dbReference>
<dbReference type="HAMAP" id="MF_00675">
    <property type="entry name" value="UxaC"/>
    <property type="match status" value="1"/>
</dbReference>
<name>A0ABW1EGT0_9BACT</name>
<evidence type="ECO:0000256" key="6">
    <source>
        <dbReference type="ARBA" id="ARBA00023235"/>
    </source>
</evidence>
<reference evidence="9" key="1">
    <citation type="journal article" date="2019" name="Int. J. Syst. Evol. Microbiol.">
        <title>The Global Catalogue of Microorganisms (GCM) 10K type strain sequencing project: providing services to taxonomists for standard genome sequencing and annotation.</title>
        <authorList>
            <consortium name="The Broad Institute Genomics Platform"/>
            <consortium name="The Broad Institute Genome Sequencing Center for Infectious Disease"/>
            <person name="Wu L."/>
            <person name="Ma J."/>
        </authorList>
    </citation>
    <scope>NUCLEOTIDE SEQUENCE [LARGE SCALE GENOMIC DNA]</scope>
    <source>
        <strain evidence="9">JCM 4087</strain>
    </source>
</reference>
<evidence type="ECO:0000313" key="9">
    <source>
        <dbReference type="Proteomes" id="UP001596091"/>
    </source>
</evidence>
<dbReference type="EC" id="5.3.1.12" evidence="4 7"/>
<dbReference type="Pfam" id="PF02614">
    <property type="entry name" value="UxaC"/>
    <property type="match status" value="1"/>
</dbReference>
<evidence type="ECO:0000256" key="5">
    <source>
        <dbReference type="ARBA" id="ARBA00020555"/>
    </source>
</evidence>
<dbReference type="SUPFAM" id="SSF51556">
    <property type="entry name" value="Metallo-dependent hydrolases"/>
    <property type="match status" value="1"/>
</dbReference>
<dbReference type="GO" id="GO:0008880">
    <property type="term" value="F:glucuronate isomerase activity"/>
    <property type="evidence" value="ECO:0007669"/>
    <property type="project" value="UniProtKB-EC"/>
</dbReference>
<dbReference type="Gene3D" id="1.10.2020.10">
    <property type="entry name" value="uronate isomerase, domain 2, chain A"/>
    <property type="match status" value="1"/>
</dbReference>
<evidence type="ECO:0000256" key="1">
    <source>
        <dbReference type="ARBA" id="ARBA00001165"/>
    </source>
</evidence>
<dbReference type="Proteomes" id="UP001596091">
    <property type="component" value="Unassembled WGS sequence"/>
</dbReference>
<dbReference type="Gene3D" id="3.20.20.140">
    <property type="entry name" value="Metal-dependent hydrolases"/>
    <property type="match status" value="1"/>
</dbReference>
<organism evidence="8 9">
    <name type="scientific">Acidicapsa dinghuensis</name>
    <dbReference type="NCBI Taxonomy" id="2218256"/>
    <lineage>
        <taxon>Bacteria</taxon>
        <taxon>Pseudomonadati</taxon>
        <taxon>Acidobacteriota</taxon>
        <taxon>Terriglobia</taxon>
        <taxon>Terriglobales</taxon>
        <taxon>Acidobacteriaceae</taxon>
        <taxon>Acidicapsa</taxon>
    </lineage>
</organism>
<dbReference type="PANTHER" id="PTHR30068">
    <property type="entry name" value="URONATE ISOMERASE"/>
    <property type="match status" value="1"/>
</dbReference>
<proteinExistence type="inferred from homology"/>
<comment type="pathway">
    <text evidence="2 7">Carbohydrate metabolism; pentose and glucuronate interconversion.</text>
</comment>
<gene>
    <name evidence="7 8" type="primary">uxaC</name>
    <name evidence="8" type="ORF">ACFPT7_09060</name>
</gene>
<accession>A0ABW1EGT0</accession>
<protein>
    <recommendedName>
        <fullName evidence="5 7">Uronate isomerase</fullName>
        <ecNumber evidence="4 7">5.3.1.12</ecNumber>
    </recommendedName>
    <alternativeName>
        <fullName evidence="7">Glucuronate isomerase</fullName>
    </alternativeName>
    <alternativeName>
        <fullName evidence="7">Uronic isomerase</fullName>
    </alternativeName>
</protein>